<evidence type="ECO:0000313" key="1">
    <source>
        <dbReference type="EMBL" id="OMO51267.1"/>
    </source>
</evidence>
<dbReference type="AlphaFoldDB" id="A0A1R3FZN6"/>
<accession>A0A1R3FZN6</accession>
<protein>
    <submittedName>
        <fullName evidence="1">Purple acid phosphatase 2</fullName>
    </submittedName>
</protein>
<comment type="caution">
    <text evidence="1">The sequence shown here is derived from an EMBL/GenBank/DDBJ whole genome shotgun (WGS) entry which is preliminary data.</text>
</comment>
<gene>
    <name evidence="1" type="ORF">COLO4_37744</name>
</gene>
<dbReference type="Proteomes" id="UP000187203">
    <property type="component" value="Unassembled WGS sequence"/>
</dbReference>
<evidence type="ECO:0000313" key="2">
    <source>
        <dbReference type="Proteomes" id="UP000187203"/>
    </source>
</evidence>
<dbReference type="EMBL" id="AWUE01024249">
    <property type="protein sequence ID" value="OMO51267.1"/>
    <property type="molecule type" value="Genomic_DNA"/>
</dbReference>
<name>A0A1R3FZN6_9ROSI</name>
<organism evidence="1 2">
    <name type="scientific">Corchorus olitorius</name>
    <dbReference type="NCBI Taxonomy" id="93759"/>
    <lineage>
        <taxon>Eukaryota</taxon>
        <taxon>Viridiplantae</taxon>
        <taxon>Streptophyta</taxon>
        <taxon>Embryophyta</taxon>
        <taxon>Tracheophyta</taxon>
        <taxon>Spermatophyta</taxon>
        <taxon>Magnoliopsida</taxon>
        <taxon>eudicotyledons</taxon>
        <taxon>Gunneridae</taxon>
        <taxon>Pentapetalae</taxon>
        <taxon>rosids</taxon>
        <taxon>malvids</taxon>
        <taxon>Malvales</taxon>
        <taxon>Malvaceae</taxon>
        <taxon>Grewioideae</taxon>
        <taxon>Apeibeae</taxon>
        <taxon>Corchorus</taxon>
    </lineage>
</organism>
<proteinExistence type="predicted"/>
<reference evidence="2" key="1">
    <citation type="submission" date="2013-09" db="EMBL/GenBank/DDBJ databases">
        <title>Corchorus olitorius genome sequencing.</title>
        <authorList>
            <person name="Alam M."/>
            <person name="Haque M.S."/>
            <person name="Islam M.S."/>
            <person name="Emdad E.M."/>
            <person name="Islam M.M."/>
            <person name="Ahmed B."/>
            <person name="Halim A."/>
            <person name="Hossen Q.M.M."/>
            <person name="Hossain M.Z."/>
            <person name="Ahmed R."/>
            <person name="Khan M.M."/>
            <person name="Islam R."/>
            <person name="Rashid M.M."/>
            <person name="Khan S.A."/>
            <person name="Rahman M.S."/>
            <person name="Alam M."/>
            <person name="Yahiya A.S."/>
            <person name="Khan M.S."/>
            <person name="Azam M.S."/>
            <person name="Haque T."/>
            <person name="Lashkar M.Z.H."/>
            <person name="Akhand A.I."/>
            <person name="Morshed G."/>
            <person name="Roy S."/>
            <person name="Uddin K.S."/>
            <person name="Rabeya T."/>
            <person name="Hossain A.S."/>
            <person name="Chowdhury A."/>
            <person name="Snigdha A.R."/>
            <person name="Mortoza M.S."/>
            <person name="Matin S.A."/>
            <person name="Hoque S.M.E."/>
            <person name="Islam M.K."/>
            <person name="Roy D.K."/>
            <person name="Haider R."/>
            <person name="Moosa M.M."/>
            <person name="Elias S.M."/>
            <person name="Hasan A.M."/>
            <person name="Jahan S."/>
            <person name="Shafiuddin M."/>
            <person name="Mahmood N."/>
            <person name="Shommy N.S."/>
        </authorList>
    </citation>
    <scope>NUCLEOTIDE SEQUENCE [LARGE SCALE GENOMIC DNA]</scope>
    <source>
        <strain evidence="2">cv. O-4</strain>
    </source>
</reference>
<keyword evidence="2" id="KW-1185">Reference proteome</keyword>
<sequence length="102" mass="11447">MEDPKLGRERDGSESEECVRSQGGCVRAWGVVQRKKISVMLLEERGSRGRILFVKDDKNGRGNGLANNLVQPKLNFAALQSLKIGCHYFDIVSNLYACQPMY</sequence>